<keyword evidence="2" id="KW-0812">Transmembrane</keyword>
<keyword evidence="2" id="KW-0472">Membrane</keyword>
<dbReference type="AlphaFoldDB" id="A0A2S3ZKS6"/>
<evidence type="ECO:0000256" key="2">
    <source>
        <dbReference type="SAM" id="Phobius"/>
    </source>
</evidence>
<evidence type="ECO:0000313" key="3">
    <source>
        <dbReference type="EMBL" id="POH68938.1"/>
    </source>
</evidence>
<feature type="transmembrane region" description="Helical" evidence="2">
    <location>
        <begin position="183"/>
        <end position="204"/>
    </location>
</feature>
<evidence type="ECO:0000256" key="1">
    <source>
        <dbReference type="SAM" id="MobiDB-lite"/>
    </source>
</evidence>
<comment type="caution">
    <text evidence="3">The sequence shown here is derived from an EMBL/GenBank/DDBJ whole genome shotgun (WGS) entry which is preliminary data.</text>
</comment>
<sequence length="297" mass="32303">MTRDSTPQPTEEGQQHQDSETGGAAAGTVAGSTLPVVAGGPPSHWLFWSYLWRYSLLFVVLIGGWGTYWGIVGGAGNPAYTDQAMVVDMAVTGFTFGALGQVIAFAVAVTLYVRSAPARRRWAAHREAGWTTAQCRADDARRSGVEHTRMLNARLRKLGLRPVPPPTPWTPPPPKKPTIMSRLSVVLFLLMFVVAAVIFASPWLDTRVVQSIRCEVMSAEPRTTSSGSRGSVTTVSVLVKTQDCGPLAIHWGVTSDNQDEIAASFIPGATYEFDIGWFSRTFFKNGIQSARDYRLIG</sequence>
<feature type="region of interest" description="Disordered" evidence="1">
    <location>
        <begin position="1"/>
        <end position="25"/>
    </location>
</feature>
<dbReference type="EMBL" id="PPXD01000005">
    <property type="protein sequence ID" value="POH68938.1"/>
    <property type="molecule type" value="Genomic_DNA"/>
</dbReference>
<feature type="compositionally biased region" description="Polar residues" evidence="1">
    <location>
        <begin position="1"/>
        <end position="12"/>
    </location>
</feature>
<name>A0A2S3ZKS6_9MICO</name>
<evidence type="ECO:0000313" key="4">
    <source>
        <dbReference type="Proteomes" id="UP000237340"/>
    </source>
</evidence>
<keyword evidence="4" id="KW-1185">Reference proteome</keyword>
<reference evidence="3 4" key="1">
    <citation type="submission" date="2018-01" db="EMBL/GenBank/DDBJ databases">
        <title>Cryobacterium sp. nov., from glaciers in China.</title>
        <authorList>
            <person name="Liu Q."/>
            <person name="Xin Y.-H."/>
        </authorList>
    </citation>
    <scope>NUCLEOTIDE SEQUENCE [LARGE SCALE GENOMIC DNA]</scope>
    <source>
        <strain evidence="3 4">TMN-42</strain>
    </source>
</reference>
<protein>
    <submittedName>
        <fullName evidence="3">Uncharacterized protein</fullName>
    </submittedName>
</protein>
<gene>
    <name evidence="3" type="ORF">C3B61_03290</name>
</gene>
<organism evidence="3 4">
    <name type="scientific">Cryobacterium zongtaii</name>
    <dbReference type="NCBI Taxonomy" id="1259217"/>
    <lineage>
        <taxon>Bacteria</taxon>
        <taxon>Bacillati</taxon>
        <taxon>Actinomycetota</taxon>
        <taxon>Actinomycetes</taxon>
        <taxon>Micrococcales</taxon>
        <taxon>Microbacteriaceae</taxon>
        <taxon>Cryobacterium</taxon>
    </lineage>
</organism>
<keyword evidence="2" id="KW-1133">Transmembrane helix</keyword>
<feature type="transmembrane region" description="Helical" evidence="2">
    <location>
        <begin position="51"/>
        <end position="71"/>
    </location>
</feature>
<feature type="transmembrane region" description="Helical" evidence="2">
    <location>
        <begin position="91"/>
        <end position="113"/>
    </location>
</feature>
<proteinExistence type="predicted"/>
<dbReference type="Proteomes" id="UP000237340">
    <property type="component" value="Unassembled WGS sequence"/>
</dbReference>
<accession>A0A2S3ZKS6</accession>